<dbReference type="InterPro" id="IPR051082">
    <property type="entry name" value="Pentapeptide-BTB/POZ_domain"/>
</dbReference>
<dbReference type="EMBL" id="JAFCNB010000006">
    <property type="protein sequence ID" value="MBP2704737.1"/>
    <property type="molecule type" value="Genomic_DNA"/>
</dbReference>
<feature type="chain" id="PRO_5037176144" evidence="3">
    <location>
        <begin position="24"/>
        <end position="399"/>
    </location>
</feature>
<sequence>MRRFVPLIVSVLFVLVPATAAHAAVSPCKPGSGAKLRGKDFTNGATLPLNLRCADLTRATFDEVDLTQKDLTGAILRDASFKEADLTQAHLEYADLRGADFSDADLGQLQAKHADLRGAVLTDAHAGQAQFPHADLTGAVLTRAELTQANLVDAKLAGADLRNATLGQIKARTADFTKARLNEAKMGQAELQNAVLKDADLREAELTQADLDGADLHGADVGKTSFIQAEHLNLTGTHGAAKDVPDDAIKQAPAGDGDEDGDGDTPVSAGRPVSRPPTALVLVILGGLGLSLTLLIWGVSHRRKERFVAAMAVARHRAEEDVVRFGEEIDALDFDMKVSQISGPADEWRAALDAYEAARRVLDVAQTPYELAGAATAVAQGRRALEKVRTRLSDTGGQR</sequence>
<accession>A0A940WK36</accession>
<dbReference type="Pfam" id="PF00805">
    <property type="entry name" value="Pentapeptide"/>
    <property type="match status" value="3"/>
</dbReference>
<feature type="transmembrane region" description="Helical" evidence="2">
    <location>
        <begin position="279"/>
        <end position="299"/>
    </location>
</feature>
<keyword evidence="5" id="KW-1185">Reference proteome</keyword>
<dbReference type="RefSeq" id="WP_210156042.1">
    <property type="nucleotide sequence ID" value="NZ_JAFCNB010000006.1"/>
</dbReference>
<proteinExistence type="predicted"/>
<evidence type="ECO:0000256" key="3">
    <source>
        <dbReference type="SAM" id="SignalP"/>
    </source>
</evidence>
<evidence type="ECO:0000256" key="2">
    <source>
        <dbReference type="SAM" id="Phobius"/>
    </source>
</evidence>
<dbReference type="PANTHER" id="PTHR14136">
    <property type="entry name" value="BTB_POZ DOMAIN-CONTAINING PROTEIN KCTD9"/>
    <property type="match status" value="1"/>
</dbReference>
<feature type="compositionally biased region" description="Basic and acidic residues" evidence="1">
    <location>
        <begin position="240"/>
        <end position="249"/>
    </location>
</feature>
<name>A0A940WK36_9ACTN</name>
<dbReference type="Proteomes" id="UP000674234">
    <property type="component" value="Unassembled WGS sequence"/>
</dbReference>
<feature type="region of interest" description="Disordered" evidence="1">
    <location>
        <begin position="237"/>
        <end position="273"/>
    </location>
</feature>
<gene>
    <name evidence="4" type="ORF">JOL79_13025</name>
</gene>
<keyword evidence="2" id="KW-0472">Membrane</keyword>
<dbReference type="InterPro" id="IPR001646">
    <property type="entry name" value="5peptide_repeat"/>
</dbReference>
<keyword evidence="2" id="KW-0812">Transmembrane</keyword>
<evidence type="ECO:0000313" key="5">
    <source>
        <dbReference type="Proteomes" id="UP000674234"/>
    </source>
</evidence>
<feature type="signal peptide" evidence="3">
    <location>
        <begin position="1"/>
        <end position="23"/>
    </location>
</feature>
<comment type="caution">
    <text evidence="4">The sequence shown here is derived from an EMBL/GenBank/DDBJ whole genome shotgun (WGS) entry which is preliminary data.</text>
</comment>
<keyword evidence="2" id="KW-1133">Transmembrane helix</keyword>
<evidence type="ECO:0000313" key="4">
    <source>
        <dbReference type="EMBL" id="MBP2704737.1"/>
    </source>
</evidence>
<keyword evidence="3" id="KW-0732">Signal</keyword>
<protein>
    <submittedName>
        <fullName evidence="4">Pentapeptide repeat-containing protein</fullName>
    </submittedName>
</protein>
<dbReference type="SUPFAM" id="SSF141571">
    <property type="entry name" value="Pentapeptide repeat-like"/>
    <property type="match status" value="2"/>
</dbReference>
<reference evidence="4" key="1">
    <citation type="submission" date="2021-02" db="EMBL/GenBank/DDBJ databases">
        <title>Draft genome sequence of Microbispora sp. RL4-1S isolated from rice leaves in Thailand.</title>
        <authorList>
            <person name="Muangham S."/>
            <person name="Duangmal K."/>
        </authorList>
    </citation>
    <scope>NUCLEOTIDE SEQUENCE</scope>
    <source>
        <strain evidence="4">RL4-1S</strain>
    </source>
</reference>
<dbReference type="Gene3D" id="2.160.20.80">
    <property type="entry name" value="E3 ubiquitin-protein ligase SopA"/>
    <property type="match status" value="2"/>
</dbReference>
<dbReference type="AlphaFoldDB" id="A0A940WK36"/>
<evidence type="ECO:0000256" key="1">
    <source>
        <dbReference type="SAM" id="MobiDB-lite"/>
    </source>
</evidence>
<dbReference type="PANTHER" id="PTHR14136:SF17">
    <property type="entry name" value="BTB_POZ DOMAIN-CONTAINING PROTEIN KCTD9"/>
    <property type="match status" value="1"/>
</dbReference>
<organism evidence="4 5">
    <name type="scientific">Microbispora oryzae</name>
    <dbReference type="NCBI Taxonomy" id="2806554"/>
    <lineage>
        <taxon>Bacteria</taxon>
        <taxon>Bacillati</taxon>
        <taxon>Actinomycetota</taxon>
        <taxon>Actinomycetes</taxon>
        <taxon>Streptosporangiales</taxon>
        <taxon>Streptosporangiaceae</taxon>
        <taxon>Microbispora</taxon>
    </lineage>
</organism>